<accession>A0A9D1FHF2</accession>
<dbReference type="Gene3D" id="3.30.70.1070">
    <property type="entry name" value="Sporulation related repeat"/>
    <property type="match status" value="1"/>
</dbReference>
<reference evidence="2" key="2">
    <citation type="journal article" date="2021" name="PeerJ">
        <title>Extensive microbial diversity within the chicken gut microbiome revealed by metagenomics and culture.</title>
        <authorList>
            <person name="Gilroy R."/>
            <person name="Ravi A."/>
            <person name="Getino M."/>
            <person name="Pursley I."/>
            <person name="Horton D.L."/>
            <person name="Alikhan N.F."/>
            <person name="Baker D."/>
            <person name="Gharbi K."/>
            <person name="Hall N."/>
            <person name="Watson M."/>
            <person name="Adriaenssens E.M."/>
            <person name="Foster-Nyarko E."/>
            <person name="Jarju S."/>
            <person name="Secka A."/>
            <person name="Antonio M."/>
            <person name="Oren A."/>
            <person name="Chaudhuri R.R."/>
            <person name="La Ragione R."/>
            <person name="Hildebrand F."/>
            <person name="Pallen M.J."/>
        </authorList>
    </citation>
    <scope>NUCLEOTIDE SEQUENCE</scope>
    <source>
        <strain evidence="2">CHK152-2871</strain>
    </source>
</reference>
<dbReference type="EMBL" id="DVJQ01000021">
    <property type="protein sequence ID" value="HIS73876.1"/>
    <property type="molecule type" value="Genomic_DNA"/>
</dbReference>
<dbReference type="GO" id="GO:0042834">
    <property type="term" value="F:peptidoglycan binding"/>
    <property type="evidence" value="ECO:0007669"/>
    <property type="project" value="InterPro"/>
</dbReference>
<feature type="transmembrane region" description="Helical" evidence="1">
    <location>
        <begin position="30"/>
        <end position="50"/>
    </location>
</feature>
<name>A0A9D1FHF2_9BACT</name>
<dbReference type="InterPro" id="IPR036680">
    <property type="entry name" value="SPOR-like_sf"/>
</dbReference>
<evidence type="ECO:0000256" key="1">
    <source>
        <dbReference type="SAM" id="Phobius"/>
    </source>
</evidence>
<dbReference type="AlphaFoldDB" id="A0A9D1FHF2"/>
<keyword evidence="1" id="KW-1133">Transmembrane helix</keyword>
<dbReference type="Proteomes" id="UP000886865">
    <property type="component" value="Unassembled WGS sequence"/>
</dbReference>
<reference evidence="2" key="1">
    <citation type="submission" date="2020-10" db="EMBL/GenBank/DDBJ databases">
        <authorList>
            <person name="Gilroy R."/>
        </authorList>
    </citation>
    <scope>NUCLEOTIDE SEQUENCE</scope>
    <source>
        <strain evidence="2">CHK152-2871</strain>
    </source>
</reference>
<organism evidence="2 3">
    <name type="scientific">Candidatus Galligastranaerophilus intestinavium</name>
    <dbReference type="NCBI Taxonomy" id="2840836"/>
    <lineage>
        <taxon>Bacteria</taxon>
        <taxon>Candidatus Galligastranaerophilus</taxon>
    </lineage>
</organism>
<proteinExistence type="predicted"/>
<evidence type="ECO:0000313" key="3">
    <source>
        <dbReference type="Proteomes" id="UP000886865"/>
    </source>
</evidence>
<protein>
    <submittedName>
        <fullName evidence="2">SPOR domain-containing protein</fullName>
    </submittedName>
</protein>
<comment type="caution">
    <text evidence="2">The sequence shown here is derived from an EMBL/GenBank/DDBJ whole genome shotgun (WGS) entry which is preliminary data.</text>
</comment>
<sequence>MSMNSPDYLTYKKSKINPAQDKQRSSRIRVAFWIFIITFSIIFALVVQVVRRYSTKIDIEYGRNIDSASKQADNSILSQGFGNEAKKLIDNRLKLIQLEENAPSEAKIISNEKNDNEVIDLEQYAKLKEEASGSDVVPLGASIETTTNSATTNKPISMNEANVEVYSKVLIGKYETFEDARSAQDAVREVNRGTTPFIRKVGDIYALQVGSYQDLEVAKQVASRFRAENFDVWIYQQ</sequence>
<evidence type="ECO:0000313" key="2">
    <source>
        <dbReference type="EMBL" id="HIS73876.1"/>
    </source>
</evidence>
<keyword evidence="1" id="KW-0812">Transmembrane</keyword>
<keyword evidence="1" id="KW-0472">Membrane</keyword>
<gene>
    <name evidence="2" type="ORF">IAA86_02510</name>
</gene>